<reference evidence="1 2" key="1">
    <citation type="submission" date="2016-03" db="EMBL/GenBank/DDBJ databases">
        <title>Niastella vici sp. nov., isolated from farmland soil.</title>
        <authorList>
            <person name="Chen L."/>
            <person name="Wang D."/>
            <person name="Yang S."/>
            <person name="Wang G."/>
        </authorList>
    </citation>
    <scope>NUCLEOTIDE SEQUENCE [LARGE SCALE GENOMIC DNA]</scope>
    <source>
        <strain evidence="1 2">DJ57</strain>
    </source>
</reference>
<evidence type="ECO:0000313" key="2">
    <source>
        <dbReference type="Proteomes" id="UP000192796"/>
    </source>
</evidence>
<dbReference type="Proteomes" id="UP000192796">
    <property type="component" value="Unassembled WGS sequence"/>
</dbReference>
<keyword evidence="2" id="KW-1185">Reference proteome</keyword>
<accession>A0A1V9FIP2</accession>
<dbReference type="AlphaFoldDB" id="A0A1V9FIP2"/>
<protein>
    <submittedName>
        <fullName evidence="1">Uncharacterized protein</fullName>
    </submittedName>
</protein>
<dbReference type="OrthoDB" id="9896265at2"/>
<dbReference type="STRING" id="1703345.A3860_07090"/>
<evidence type="ECO:0000313" key="1">
    <source>
        <dbReference type="EMBL" id="OQP58086.1"/>
    </source>
</evidence>
<proteinExistence type="predicted"/>
<gene>
    <name evidence="1" type="ORF">A3860_07090</name>
</gene>
<comment type="caution">
    <text evidence="1">The sequence shown here is derived from an EMBL/GenBank/DDBJ whole genome shotgun (WGS) entry which is preliminary data.</text>
</comment>
<dbReference type="EMBL" id="LVYD01000102">
    <property type="protein sequence ID" value="OQP58086.1"/>
    <property type="molecule type" value="Genomic_DNA"/>
</dbReference>
<organism evidence="1 2">
    <name type="scientific">Niastella vici</name>
    <dbReference type="NCBI Taxonomy" id="1703345"/>
    <lineage>
        <taxon>Bacteria</taxon>
        <taxon>Pseudomonadati</taxon>
        <taxon>Bacteroidota</taxon>
        <taxon>Chitinophagia</taxon>
        <taxon>Chitinophagales</taxon>
        <taxon>Chitinophagaceae</taxon>
        <taxon>Niastella</taxon>
    </lineage>
</organism>
<dbReference type="RefSeq" id="WP_081155229.1">
    <property type="nucleotide sequence ID" value="NZ_LVYD01000102.1"/>
</dbReference>
<name>A0A1V9FIP2_9BACT</name>
<sequence>MDSQEKELYREEVLELTELLNSEWEDLRELLVESNVNLKGAYLAGYFEDEDEGAEHGVILTADKKLIRFVALDGEITLEPVQDQAALEDEFPSVTVALEL</sequence>